<protein>
    <recommendedName>
        <fullName evidence="2">Tetratricopeptide repeat protein</fullName>
    </recommendedName>
</protein>
<sequence length="528" mass="60472">MGDIIKQVGSLSVDELKEIVVDDKKRKQFLTSLEIKKEMDVNSFVDFLLSETYELLLQERRPQALILLKRIKPLIPLSSKENYIKFYLNLANSFILNNEYEGAKKAAEKAKNMAFKINDPELIIKALNLLFTIYRTLEKDKALEYLIKSKQIAEKNNIIENLVYTEVNIGLMHMFSKKINEAADSCKRVIELVDNNSYPSSKLHMASDFFLHLFSENQGLIVAPKYKSMVVDGVNLVLRTLSEVNNPNEIAKRLSILTMMSKISDEQVERILPLLLDFVKKHKTTKKAILYAAIANGLSDYKGYSKALSIFPEALKNTKKLTDDEQQRIRKNYAYLLANAVNISMVYDLASSSSDIVKLKNLKIKTDSDTLLGKPGFYKYRSAITDSDAIFGFKRTDIKKKIIENLKDIIKITPAIRSITHEKKNDEIIENIEIVLVNVVTYKDEMCSLLLSGSTVNEKSLNKKKRIFDGYQIIGHILPNSVLSQKHFEEFDILLIYELIKSPQKFKKVEIVLVSENVQKNYLTITEK</sequence>
<dbReference type="AlphaFoldDB" id="A0A9Y1BQW1"/>
<dbReference type="Proteomes" id="UP001200513">
    <property type="component" value="Chromosome"/>
</dbReference>
<proteinExistence type="predicted"/>
<reference evidence="1" key="1">
    <citation type="journal article" date="2022" name="Nat. Microbiol.">
        <title>Unique mobile elements and scalable gene flow at the prokaryote-eukaryote boundary revealed by circularized Asgard archaea genomes.</title>
        <authorList>
            <person name="Wu F."/>
            <person name="Speth D.R."/>
            <person name="Philosof A."/>
            <person name="Cremiere A."/>
            <person name="Narayanan A."/>
            <person name="Barco R.A."/>
            <person name="Connon S.A."/>
            <person name="Amend J.P."/>
            <person name="Antoshechkin I.A."/>
            <person name="Orphan V.J."/>
        </authorList>
    </citation>
    <scope>NUCLEOTIDE SEQUENCE</scope>
    <source>
        <strain evidence="1">PR6</strain>
    </source>
</reference>
<organism evidence="1">
    <name type="scientific">Candidatus Heimdallarchaeum endolithica</name>
    <dbReference type="NCBI Taxonomy" id="2876572"/>
    <lineage>
        <taxon>Archaea</taxon>
        <taxon>Promethearchaeati</taxon>
        <taxon>Candidatus Heimdallarchaeota</taxon>
        <taxon>Candidatus Heimdallarchaeia (ex Rinke et al. 2021) (nom. nud.)</taxon>
        <taxon>Candidatus Heimdallarchaeales</taxon>
        <taxon>Candidatus Heimdallarchaeaceae</taxon>
        <taxon>Candidatus Heimdallarchaeum</taxon>
    </lineage>
</organism>
<name>A0A9Y1BQW1_9ARCH</name>
<accession>A0A9Y1BQW1</accession>
<evidence type="ECO:0000313" key="1">
    <source>
        <dbReference type="EMBL" id="UJG43281.1"/>
    </source>
</evidence>
<evidence type="ECO:0008006" key="2">
    <source>
        <dbReference type="Google" id="ProtNLM"/>
    </source>
</evidence>
<dbReference type="InterPro" id="IPR011990">
    <property type="entry name" value="TPR-like_helical_dom_sf"/>
</dbReference>
<dbReference type="SUPFAM" id="SSF48452">
    <property type="entry name" value="TPR-like"/>
    <property type="match status" value="1"/>
</dbReference>
<gene>
    <name evidence="1" type="ORF">K9W46_13025</name>
</gene>
<dbReference type="Gene3D" id="1.25.40.10">
    <property type="entry name" value="Tetratricopeptide repeat domain"/>
    <property type="match status" value="1"/>
</dbReference>
<dbReference type="EMBL" id="CP084167">
    <property type="protein sequence ID" value="UJG43281.1"/>
    <property type="molecule type" value="Genomic_DNA"/>
</dbReference>